<feature type="transmembrane region" description="Helical" evidence="1">
    <location>
        <begin position="21"/>
        <end position="40"/>
    </location>
</feature>
<protein>
    <submittedName>
        <fullName evidence="2">Uncharacterized protein</fullName>
    </submittedName>
</protein>
<sequence length="94" mass="10867">MQLKLRTYFASSYLQYLPLATCYLPLVTCYLLLVTCYLLLVTCHLQLVTCHLSLVTCHLQLITCYLSLSLRIHHSNGNQIHQFANRTFEGNNMN</sequence>
<reference evidence="2 3" key="1">
    <citation type="journal article" date="2017" name="Front. Microbiol.">
        <title>Labilibaculum manganireducens gen. nov., sp. nov. and Labilibaculum filiforme sp. nov., Novel Bacteroidetes Isolated from Subsurface Sediments of the Baltic Sea.</title>
        <authorList>
            <person name="Vandieken V."/>
            <person name="Marshall I.P."/>
            <person name="Niemann H."/>
            <person name="Engelen B."/>
            <person name="Cypionka H."/>
        </authorList>
    </citation>
    <scope>NUCLEOTIDE SEQUENCE [LARGE SCALE GENOMIC DNA]</scope>
    <source>
        <strain evidence="2 3">59.10-2M</strain>
    </source>
</reference>
<dbReference type="AlphaFoldDB" id="A0A2N3ICE8"/>
<evidence type="ECO:0000313" key="2">
    <source>
        <dbReference type="EMBL" id="PKQ67948.1"/>
    </source>
</evidence>
<evidence type="ECO:0000313" key="3">
    <source>
        <dbReference type="Proteomes" id="UP000233618"/>
    </source>
</evidence>
<comment type="caution">
    <text evidence="2">The sequence shown here is derived from an EMBL/GenBank/DDBJ whole genome shotgun (WGS) entry which is preliminary data.</text>
</comment>
<proteinExistence type="predicted"/>
<dbReference type="Proteomes" id="UP000233618">
    <property type="component" value="Unassembled WGS sequence"/>
</dbReference>
<name>A0A2N3ICE8_9BACT</name>
<keyword evidence="1" id="KW-0812">Transmembrane</keyword>
<keyword evidence="1" id="KW-0472">Membrane</keyword>
<keyword evidence="1" id="KW-1133">Transmembrane helix</keyword>
<organism evidence="2 3">
    <name type="scientific">Labilibaculum manganireducens</name>
    <dbReference type="NCBI Taxonomy" id="1940525"/>
    <lineage>
        <taxon>Bacteria</taxon>
        <taxon>Pseudomonadati</taxon>
        <taxon>Bacteroidota</taxon>
        <taxon>Bacteroidia</taxon>
        <taxon>Marinilabiliales</taxon>
        <taxon>Marinifilaceae</taxon>
        <taxon>Labilibaculum</taxon>
    </lineage>
</organism>
<evidence type="ECO:0000256" key="1">
    <source>
        <dbReference type="SAM" id="Phobius"/>
    </source>
</evidence>
<gene>
    <name evidence="2" type="ORF">BZG01_06175</name>
</gene>
<accession>A0A2N3ICE8</accession>
<dbReference type="EMBL" id="MVDE01000006">
    <property type="protein sequence ID" value="PKQ67948.1"/>
    <property type="molecule type" value="Genomic_DNA"/>
</dbReference>
<keyword evidence="3" id="KW-1185">Reference proteome</keyword>